<dbReference type="FunFam" id="3.40.1090.10:FF:000003">
    <property type="entry name" value="Patatin-like phospholipase domain-containing protein 2"/>
    <property type="match status" value="1"/>
</dbReference>
<dbReference type="GO" id="GO:0055088">
    <property type="term" value="P:lipid homeostasis"/>
    <property type="evidence" value="ECO:0007669"/>
    <property type="project" value="TreeGrafter"/>
</dbReference>
<keyword evidence="3 4" id="KW-0443">Lipid metabolism</keyword>
<reference evidence="7" key="1">
    <citation type="submission" date="2021-02" db="EMBL/GenBank/DDBJ databases">
        <authorList>
            <person name="Nowell W R."/>
        </authorList>
    </citation>
    <scope>NUCLEOTIDE SEQUENCE</scope>
</reference>
<feature type="short sequence motif" description="DGA/G" evidence="4">
    <location>
        <begin position="166"/>
        <end position="168"/>
    </location>
</feature>
<evidence type="ECO:0000313" key="8">
    <source>
        <dbReference type="EMBL" id="CAF3976654.1"/>
    </source>
</evidence>
<keyword evidence="2 4" id="KW-0378">Hydrolase</keyword>
<dbReference type="Proteomes" id="UP000681722">
    <property type="component" value="Unassembled WGS sequence"/>
</dbReference>
<feature type="domain" description="PNPLA" evidence="6">
    <location>
        <begin position="12"/>
        <end position="179"/>
    </location>
</feature>
<evidence type="ECO:0000259" key="6">
    <source>
        <dbReference type="PROSITE" id="PS51635"/>
    </source>
</evidence>
<dbReference type="InterPro" id="IPR016035">
    <property type="entry name" value="Acyl_Trfase/lysoPLipase"/>
</dbReference>
<dbReference type="Proteomes" id="UP000663829">
    <property type="component" value="Unassembled WGS sequence"/>
</dbReference>
<evidence type="ECO:0000256" key="3">
    <source>
        <dbReference type="ARBA" id="ARBA00023098"/>
    </source>
</evidence>
<evidence type="ECO:0000256" key="5">
    <source>
        <dbReference type="SAM" id="MobiDB-lite"/>
    </source>
</evidence>
<keyword evidence="9" id="KW-1185">Reference proteome</keyword>
<evidence type="ECO:0000256" key="1">
    <source>
        <dbReference type="ARBA" id="ARBA00013279"/>
    </source>
</evidence>
<feature type="short sequence motif" description="GXGXXG" evidence="4">
    <location>
        <begin position="16"/>
        <end position="21"/>
    </location>
</feature>
<dbReference type="GO" id="GO:0004806">
    <property type="term" value="F:triacylglycerol lipase activity"/>
    <property type="evidence" value="ECO:0007669"/>
    <property type="project" value="UniProtKB-EC"/>
</dbReference>
<dbReference type="InterPro" id="IPR033562">
    <property type="entry name" value="PLPL"/>
</dbReference>
<keyword evidence="4" id="KW-0442">Lipid degradation</keyword>
<dbReference type="PANTHER" id="PTHR12406">
    <property type="entry name" value="CALCIUM-INDEPENDENT PHOSPHOLIPASE A2 IPLA2 -RELATED"/>
    <property type="match status" value="1"/>
</dbReference>
<name>A0A814XDN0_9BILA</name>
<dbReference type="OrthoDB" id="197155at2759"/>
<dbReference type="PROSITE" id="PS51635">
    <property type="entry name" value="PNPLA"/>
    <property type="match status" value="1"/>
</dbReference>
<evidence type="ECO:0000313" key="7">
    <source>
        <dbReference type="EMBL" id="CAF1212685.1"/>
    </source>
</evidence>
<evidence type="ECO:0000313" key="9">
    <source>
        <dbReference type="Proteomes" id="UP000663829"/>
    </source>
</evidence>
<dbReference type="GO" id="GO:0005811">
    <property type="term" value="C:lipid droplet"/>
    <property type="evidence" value="ECO:0007669"/>
    <property type="project" value="TreeGrafter"/>
</dbReference>
<feature type="region of interest" description="Disordered" evidence="5">
    <location>
        <begin position="545"/>
        <end position="564"/>
    </location>
</feature>
<dbReference type="EC" id="3.1.1.3" evidence="1"/>
<dbReference type="InterPro" id="IPR002641">
    <property type="entry name" value="PNPLA_dom"/>
</dbReference>
<organism evidence="7 9">
    <name type="scientific">Didymodactylos carnosus</name>
    <dbReference type="NCBI Taxonomy" id="1234261"/>
    <lineage>
        <taxon>Eukaryota</taxon>
        <taxon>Metazoa</taxon>
        <taxon>Spiralia</taxon>
        <taxon>Gnathifera</taxon>
        <taxon>Rotifera</taxon>
        <taxon>Eurotatoria</taxon>
        <taxon>Bdelloidea</taxon>
        <taxon>Philodinida</taxon>
        <taxon>Philodinidae</taxon>
        <taxon>Didymodactylos</taxon>
    </lineage>
</organism>
<sequence>MVCQTDIPLMNLSLSGCGFLGLYHIGVICAFKENAPEILEGKMAGCSAGSLVAACAVCDCCLGQMASDALEIALRARARALGPLHPTFSIVDIIRNGLRRILPSNAHELCSGRLYVSLTRWRDNKNVVISEFHTREELIQALICSSFVPYWSGIIPHKFRGVYYWDGGLTNNNPVIDENTILVSPFAGESDICPRDESGSFYSVDFRGTDISCTQENLYRFTRALFPPELSVLKQICWRGYVDGLKFLQTRNLMVKTRLTDKSSISSVLGREYSEPNDDELLDSHSTDDGDVHHMFASDSEDVDDDSTVQNSIEENNDHSTAGAFSEFCRKPEEVNQMPSSLIAVFNSALNDELANLGNVVNRSPLLNIWSYVALPVTLPIDLTYTVTKRVLGIIPSFLPYTSTIDQSNFLPLNVFKWLFSNEHEDKKYSYHVVDCVCNDKPSSLSSRRYKRRRRITQHSHYNRANSIISTVTSSKSDSYHNREDEYPTTSTIMDVCSENGDLTDAIDEHHSDNESILSTQHLTDPIESYKPRIYLSSRTPVLNKDSIIRRHEQNPDGDSNQSKYKNELQQMADLSKKHFSNRDETTTTLSFVGKDSDNIQKILPITALEKSVVFSEKL</sequence>
<dbReference type="Gene3D" id="3.40.1090.10">
    <property type="entry name" value="Cytosolic phospholipase A2 catalytic domain"/>
    <property type="match status" value="2"/>
</dbReference>
<accession>A0A814XDN0</accession>
<protein>
    <recommendedName>
        <fullName evidence="1">triacylglycerol lipase</fullName>
        <ecNumber evidence="1">3.1.1.3</ecNumber>
    </recommendedName>
</protein>
<dbReference type="EMBL" id="CAJOBC010009006">
    <property type="protein sequence ID" value="CAF3976654.1"/>
    <property type="molecule type" value="Genomic_DNA"/>
</dbReference>
<feature type="active site" description="Proton acceptor" evidence="4">
    <location>
        <position position="166"/>
    </location>
</feature>
<dbReference type="PANTHER" id="PTHR12406:SF41">
    <property type="entry name" value="BRUMMER, ISOFORM B-RELATED"/>
    <property type="match status" value="1"/>
</dbReference>
<dbReference type="GO" id="GO:0016020">
    <property type="term" value="C:membrane"/>
    <property type="evidence" value="ECO:0007669"/>
    <property type="project" value="TreeGrafter"/>
</dbReference>
<dbReference type="EMBL" id="CAJNOQ010009004">
    <property type="protein sequence ID" value="CAF1212685.1"/>
    <property type="molecule type" value="Genomic_DNA"/>
</dbReference>
<feature type="short sequence motif" description="GXSXG" evidence="4">
    <location>
        <begin position="45"/>
        <end position="49"/>
    </location>
</feature>
<dbReference type="AlphaFoldDB" id="A0A814XDN0"/>
<evidence type="ECO:0000256" key="2">
    <source>
        <dbReference type="ARBA" id="ARBA00022801"/>
    </source>
</evidence>
<gene>
    <name evidence="7" type="ORF">GPM918_LOCUS24292</name>
    <name evidence="8" type="ORF">SRO942_LOCUS24292</name>
</gene>
<dbReference type="GO" id="GO:0005737">
    <property type="term" value="C:cytoplasm"/>
    <property type="evidence" value="ECO:0007669"/>
    <property type="project" value="TreeGrafter"/>
</dbReference>
<feature type="active site" description="Nucleophile" evidence="4">
    <location>
        <position position="47"/>
    </location>
</feature>
<dbReference type="GO" id="GO:0019433">
    <property type="term" value="P:triglyceride catabolic process"/>
    <property type="evidence" value="ECO:0007669"/>
    <property type="project" value="TreeGrafter"/>
</dbReference>
<evidence type="ECO:0000256" key="4">
    <source>
        <dbReference type="PROSITE-ProRule" id="PRU01161"/>
    </source>
</evidence>
<comment type="caution">
    <text evidence="7">The sequence shown here is derived from an EMBL/GenBank/DDBJ whole genome shotgun (WGS) entry which is preliminary data.</text>
</comment>
<dbReference type="Pfam" id="PF01734">
    <property type="entry name" value="Patatin"/>
    <property type="match status" value="1"/>
</dbReference>
<dbReference type="SUPFAM" id="SSF52151">
    <property type="entry name" value="FabD/lysophospholipase-like"/>
    <property type="match status" value="1"/>
</dbReference>
<proteinExistence type="predicted"/>